<evidence type="ECO:0000313" key="3">
    <source>
        <dbReference type="Proteomes" id="UP001597509"/>
    </source>
</evidence>
<feature type="signal peptide" evidence="1">
    <location>
        <begin position="1"/>
        <end position="27"/>
    </location>
</feature>
<sequence length="528" mass="55944">MKNFKIKLGLATTLALALFISSCSKEANEAVTDGSTIRLNIGQTYAKAAPAKVGSVGRTFTAGAQTVEVAYNNEYTLVATLTPVTSGSSNDVLKASNRAATTSTGNSEQVLKQGTVYYVAIFDATGKYKETKSFTQGAGAQDFAIDKGKYTFVVYASGTNKSLPTIAPNATLSTVNFTGLTADKDFMLDQVEFEVKAGQNILNADLDHLFTQVTLKFDSSKIGAVTAIAGANISPSNTNADVILSTAAVTYTGSATAPVAFNLKNTTGTVIVSDSTFITTAPTTTGIVELTGLSINNSVAKALSFKNLTLNPGIKYNLELKVKAPTTVELGGKVWALGNLTYSNGVYGFAQTNDSYGNYWFAGFQIPKVLDGSVNNQKPSTAINGGATDPCSLVLPLNTWRLPTAQEFNTLITNTNAGGVDNPQNINNWDPARWVDTYDGTAGTNLGMFFGSQVNPGADRYKEFYLPYGGSYNDNNTGDSFGSQGLYLLANNQRLQMTGSKNTQGWSINTAAADPNFAMQIRCIKKGL</sequence>
<dbReference type="RefSeq" id="WP_380922487.1">
    <property type="nucleotide sequence ID" value="NZ_JBHUPE010000007.1"/>
</dbReference>
<feature type="chain" id="PRO_5045419702" description="Fibrobacter succinogenes major paralogous domain-containing protein" evidence="1">
    <location>
        <begin position="28"/>
        <end position="528"/>
    </location>
</feature>
<gene>
    <name evidence="2" type="ORF">ACFS6I_17430</name>
</gene>
<reference evidence="3" key="1">
    <citation type="journal article" date="2019" name="Int. J. Syst. Evol. Microbiol.">
        <title>The Global Catalogue of Microorganisms (GCM) 10K type strain sequencing project: providing services to taxonomists for standard genome sequencing and annotation.</title>
        <authorList>
            <consortium name="The Broad Institute Genomics Platform"/>
            <consortium name="The Broad Institute Genome Sequencing Center for Infectious Disease"/>
            <person name="Wu L."/>
            <person name="Ma J."/>
        </authorList>
    </citation>
    <scope>NUCLEOTIDE SEQUENCE [LARGE SCALE GENOMIC DNA]</scope>
    <source>
        <strain evidence="3">KCTC 22209</strain>
    </source>
</reference>
<dbReference type="EMBL" id="JBHUPE010000007">
    <property type="protein sequence ID" value="MFD2905714.1"/>
    <property type="molecule type" value="Genomic_DNA"/>
</dbReference>
<keyword evidence="3" id="KW-1185">Reference proteome</keyword>
<dbReference type="PROSITE" id="PS51257">
    <property type="entry name" value="PROKAR_LIPOPROTEIN"/>
    <property type="match status" value="1"/>
</dbReference>
<dbReference type="Proteomes" id="UP001597509">
    <property type="component" value="Unassembled WGS sequence"/>
</dbReference>
<organism evidence="2 3">
    <name type="scientific">Sphingobacterium anhuiense</name>
    <dbReference type="NCBI Taxonomy" id="493780"/>
    <lineage>
        <taxon>Bacteria</taxon>
        <taxon>Pseudomonadati</taxon>
        <taxon>Bacteroidota</taxon>
        <taxon>Sphingobacteriia</taxon>
        <taxon>Sphingobacteriales</taxon>
        <taxon>Sphingobacteriaceae</taxon>
        <taxon>Sphingobacterium</taxon>
    </lineage>
</organism>
<keyword evidence="1" id="KW-0732">Signal</keyword>
<evidence type="ECO:0008006" key="4">
    <source>
        <dbReference type="Google" id="ProtNLM"/>
    </source>
</evidence>
<name>A0ABW5YYW8_9SPHI</name>
<proteinExistence type="predicted"/>
<comment type="caution">
    <text evidence="2">The sequence shown here is derived from an EMBL/GenBank/DDBJ whole genome shotgun (WGS) entry which is preliminary data.</text>
</comment>
<evidence type="ECO:0000256" key="1">
    <source>
        <dbReference type="SAM" id="SignalP"/>
    </source>
</evidence>
<accession>A0ABW5YYW8</accession>
<protein>
    <recommendedName>
        <fullName evidence="4">Fibrobacter succinogenes major paralogous domain-containing protein</fullName>
    </recommendedName>
</protein>
<evidence type="ECO:0000313" key="2">
    <source>
        <dbReference type="EMBL" id="MFD2905714.1"/>
    </source>
</evidence>